<feature type="transmembrane region" description="Helical" evidence="3">
    <location>
        <begin position="48"/>
        <end position="68"/>
    </location>
</feature>
<evidence type="ECO:0000313" key="4">
    <source>
        <dbReference type="EMBL" id="AWX52984.1"/>
    </source>
</evidence>
<gene>
    <name evidence="4" type="primary">orf431</name>
</gene>
<reference evidence="4" key="1">
    <citation type="journal article" date="2019" name="Int. J. Biol. Macromol.">
        <title>Characterization and comparative analysis of six complete mitochondrial genomes from ectomycorrhizal fungi of the Lactarius genus and phylogenetic analysis of the Agaricomycetes.</title>
        <authorList>
            <person name="Li Q."/>
            <person name="Wang Q."/>
            <person name="Jin X."/>
            <person name="Chen Z."/>
            <person name="Xiong C."/>
            <person name="Li P."/>
            <person name="Liu Q."/>
            <person name="Huang W."/>
        </authorList>
    </citation>
    <scope>NUCLEOTIDE SEQUENCE</scope>
</reference>
<keyword evidence="3" id="KW-0812">Transmembrane</keyword>
<proteinExistence type="predicted"/>
<keyword evidence="3" id="KW-1133">Transmembrane helix</keyword>
<geneLocation type="mitochondrion" evidence="4"/>
<feature type="coiled-coil region" evidence="1">
    <location>
        <begin position="224"/>
        <end position="251"/>
    </location>
</feature>
<feature type="region of interest" description="Disordered" evidence="2">
    <location>
        <begin position="145"/>
        <end position="169"/>
    </location>
</feature>
<accession>A0A2Z4M918</accession>
<keyword evidence="3" id="KW-0472">Membrane</keyword>
<evidence type="ECO:0000256" key="2">
    <source>
        <dbReference type="SAM" id="MobiDB-lite"/>
    </source>
</evidence>
<feature type="transmembrane region" description="Helical" evidence="3">
    <location>
        <begin position="194"/>
        <end position="213"/>
    </location>
</feature>
<keyword evidence="4" id="KW-0496">Mitochondrion</keyword>
<dbReference type="GeneID" id="37500592"/>
<dbReference type="EMBL" id="MH319478">
    <property type="protein sequence ID" value="AWX52984.1"/>
    <property type="molecule type" value="Genomic_DNA"/>
</dbReference>
<dbReference type="RefSeq" id="YP_009498198.1">
    <property type="nucleotide sequence ID" value="NC_038055.1"/>
</dbReference>
<feature type="transmembrane region" description="Helical" evidence="3">
    <location>
        <begin position="80"/>
        <end position="99"/>
    </location>
</feature>
<protein>
    <submittedName>
        <fullName evidence="4">Uncharacterized protein</fullName>
    </submittedName>
</protein>
<name>A0A2Z4M918_9AGAM</name>
<organism evidence="4">
    <name type="scientific">Lactarius deliciosus</name>
    <dbReference type="NCBI Taxonomy" id="55514"/>
    <lineage>
        <taxon>Eukaryota</taxon>
        <taxon>Fungi</taxon>
        <taxon>Dikarya</taxon>
        <taxon>Basidiomycota</taxon>
        <taxon>Agaricomycotina</taxon>
        <taxon>Agaricomycetes</taxon>
        <taxon>Russulales</taxon>
        <taxon>Russulaceae</taxon>
        <taxon>Lactarius</taxon>
    </lineage>
</organism>
<feature type="transmembrane region" description="Helical" evidence="3">
    <location>
        <begin position="111"/>
        <end position="129"/>
    </location>
</feature>
<dbReference type="AlphaFoldDB" id="A0A2Z4M918"/>
<evidence type="ECO:0000256" key="3">
    <source>
        <dbReference type="SAM" id="Phobius"/>
    </source>
</evidence>
<sequence>MSSRILKITMNFNKLTKQQLIQQIESIKTENKNNNNKKSLIQRFLEFWIFYKNLFFKITIVALIIKMFRKYSILKKIWRILNTLVMSIFGISMFDIYGFDIFYNLFKEINFIFSNIIDYLSNTHFYLILKNLFNLKKVEDEFPSKSNKNENGSLGSINTASNEISNGNNENKTISSRIEKVNENNQNTPFYKDGYFIIGAILIIGGLLGYFWFKSSKPDTGGNVNITDLNRDELQDRLQRLLQDNNISDNSSDGSDKTVTQQLIQYFPEPKGEEFVQGNSTDSIQTREIINTSLPSILFSSNFFDRVNEDIKIDDKTTKEDNQEEDQEIIIQEDDSINIIDTWEKVEVKFLNDDILNILFGRMSKDSKTILIKTTNNQEINYNLSFNLVNNFTNDNFNWRSKLDSKNSTIDINEIFILDFNNIQHLVYSKI</sequence>
<evidence type="ECO:0000256" key="1">
    <source>
        <dbReference type="SAM" id="Coils"/>
    </source>
</evidence>
<keyword evidence="1" id="KW-0175">Coiled coil</keyword>